<feature type="compositionally biased region" description="Basic and acidic residues" evidence="1">
    <location>
        <begin position="186"/>
        <end position="203"/>
    </location>
</feature>
<evidence type="ECO:0000313" key="3">
    <source>
        <dbReference type="Proteomes" id="UP000705823"/>
    </source>
</evidence>
<name>A0A8J8TDH8_9EURY</name>
<feature type="compositionally biased region" description="Low complexity" evidence="1">
    <location>
        <begin position="124"/>
        <end position="148"/>
    </location>
</feature>
<comment type="caution">
    <text evidence="2">The sequence shown here is derived from an EMBL/GenBank/DDBJ whole genome shotgun (WGS) entry which is preliminary data.</text>
</comment>
<feature type="region of interest" description="Disordered" evidence="1">
    <location>
        <begin position="58"/>
        <end position="288"/>
    </location>
</feature>
<sequence>MGIRCLLGHDFGEPELKRDREEKGEEVIVTVSEQQTCSRCGATKVVSENTEVTSIQQLTETADDESAATPSDETAPEATAGDAGDASDDAPQSTATEVTADDDDGITITDDAELLTDDDEPTGEEPAGAAEPTEPTDAVETAEATEASETAEDTEPAETDEPTDDGVILSGSASDADTTETAETSEGERARADSATSDDREAGEWPEYEGDSQPGEEPTAWPEQAGEDDGFDATSPSDEGPDDVTFGGGFTPEVADADAQAAGDAEGEEVIEEPEELTKAEEASVYEPTVDDINTEFYCPECGFSRPSGESSMRAGDICPDCRRGYIAERRR</sequence>
<dbReference type="Pfam" id="PF23373">
    <property type="entry name" value="DUF7093"/>
    <property type="match status" value="1"/>
</dbReference>
<gene>
    <name evidence="2" type="ORF">EGH24_01775</name>
</gene>
<dbReference type="OrthoDB" id="205650at2157"/>
<accession>A0A8J8TDH8</accession>
<protein>
    <submittedName>
        <fullName evidence="2">Uncharacterized protein</fullName>
    </submittedName>
</protein>
<feature type="region of interest" description="Disordered" evidence="1">
    <location>
        <begin position="1"/>
        <end position="24"/>
    </location>
</feature>
<feature type="compositionally biased region" description="Acidic residues" evidence="1">
    <location>
        <begin position="265"/>
        <end position="275"/>
    </location>
</feature>
<dbReference type="AlphaFoldDB" id="A0A8J8TDH8"/>
<keyword evidence="3" id="KW-1185">Reference proteome</keyword>
<evidence type="ECO:0000313" key="2">
    <source>
        <dbReference type="EMBL" id="TQQ83546.1"/>
    </source>
</evidence>
<feature type="compositionally biased region" description="Acidic residues" evidence="1">
    <location>
        <begin position="149"/>
        <end position="164"/>
    </location>
</feature>
<proteinExistence type="predicted"/>
<evidence type="ECO:0000256" key="1">
    <source>
        <dbReference type="SAM" id="MobiDB-lite"/>
    </source>
</evidence>
<dbReference type="RefSeq" id="WP_142978463.1">
    <property type="nucleotide sequence ID" value="NZ_RKLU01000001.1"/>
</dbReference>
<dbReference type="InterPro" id="IPR055519">
    <property type="entry name" value="DUF7093"/>
</dbReference>
<feature type="compositionally biased region" description="Acidic residues" evidence="1">
    <location>
        <begin position="99"/>
        <end position="123"/>
    </location>
</feature>
<feature type="compositionally biased region" description="Basic and acidic residues" evidence="1">
    <location>
        <begin position="10"/>
        <end position="24"/>
    </location>
</feature>
<dbReference type="EMBL" id="RKLU01000001">
    <property type="protein sequence ID" value="TQQ83546.1"/>
    <property type="molecule type" value="Genomic_DNA"/>
</dbReference>
<organism evidence="2 3">
    <name type="scientific">Halonotius terrestris</name>
    <dbReference type="NCBI Taxonomy" id="2487750"/>
    <lineage>
        <taxon>Archaea</taxon>
        <taxon>Methanobacteriati</taxon>
        <taxon>Methanobacteriota</taxon>
        <taxon>Stenosarchaea group</taxon>
        <taxon>Halobacteria</taxon>
        <taxon>Halobacteriales</taxon>
        <taxon>Haloferacaceae</taxon>
        <taxon>Halonotius</taxon>
    </lineage>
</organism>
<reference evidence="2" key="1">
    <citation type="submission" date="2019-02" db="EMBL/GenBank/DDBJ databases">
        <title>Halonotius sp. a new haloarchaeum isolated from saline soil.</title>
        <authorList>
            <person name="Duran-Viseras A."/>
            <person name="Sanchez-Porro C."/>
            <person name="Ventosa A."/>
        </authorList>
    </citation>
    <scope>NUCLEOTIDE SEQUENCE</scope>
    <source>
        <strain evidence="2">F15B</strain>
    </source>
</reference>
<dbReference type="Proteomes" id="UP000705823">
    <property type="component" value="Unassembled WGS sequence"/>
</dbReference>